<comment type="similarity">
    <text evidence="2 9">Belongs to the class-I pyridine nucleotide-disulfide oxidoreductase family.</text>
</comment>
<feature type="transmembrane region" description="Helical" evidence="10">
    <location>
        <begin position="59"/>
        <end position="84"/>
    </location>
</feature>
<keyword evidence="10" id="KW-1133">Transmembrane helix</keyword>
<feature type="domain" description="VTT" evidence="13">
    <location>
        <begin position="74"/>
        <end position="187"/>
    </location>
</feature>
<evidence type="ECO:0000256" key="4">
    <source>
        <dbReference type="ARBA" id="ARBA00022827"/>
    </source>
</evidence>
<keyword evidence="5" id="KW-0521">NADP</keyword>
<dbReference type="RefSeq" id="WP_377317224.1">
    <property type="nucleotide sequence ID" value="NZ_JBHSNF010000001.1"/>
</dbReference>
<keyword evidence="7" id="KW-1015">Disulfide bond</keyword>
<dbReference type="Gene3D" id="3.50.50.60">
    <property type="entry name" value="FAD/NAD(P)-binding domain"/>
    <property type="match status" value="2"/>
</dbReference>
<dbReference type="InterPro" id="IPR023753">
    <property type="entry name" value="FAD/NAD-binding_dom"/>
</dbReference>
<dbReference type="PANTHER" id="PTHR43014">
    <property type="entry name" value="MERCURIC REDUCTASE"/>
    <property type="match status" value="1"/>
</dbReference>
<name>A0ABW0QKE7_9GAMM</name>
<keyword evidence="3 9" id="KW-0285">Flavoprotein</keyword>
<evidence type="ECO:0000256" key="1">
    <source>
        <dbReference type="ARBA" id="ARBA00001974"/>
    </source>
</evidence>
<protein>
    <submittedName>
        <fullName evidence="14">FAD-dependent oxidoreductase</fullName>
    </submittedName>
</protein>
<keyword evidence="4 9" id="KW-0274">FAD</keyword>
<sequence>MKKLTLIRWLVVVALLGAVLAFFALGLQHQFSLEALKARQHDLDAYRQAHPGLLAAGFFLVYVAFAALSLPAATLLTLAAGAVFGLLEGTVLVSFASSIGATLAFLASRFVLGEAVQKRFGKRLETINEGMRREGALYLFSLRLVPLFPFFVVNLVMGLTKLPVRTFYWVSQVGMLAATVVYVNAGTQLASLHSLSGIASPKVLGSFALLGVFPLLARWIVARVKARRVYARWPRPKRFDRNLVVIGAGSAGLVSAYIAATVRAKVTLIEKQAMGGDCLNTGCVPSKALIHAARLAAQARGAARAGVQVGEVRVDFRAVMEQVQQAVETVAPHDSVARYRGLGVDVQQGHARIVSPWIVELDGKPISTRAIVIASGAEPFVPPIAGIGEVDYLTSDNLWQLRELPPRLLVMGGGPIGCELAQAFARLGSQVTQVEAFERMLLREDDEVSAFVQARLAADGVDVRCGHKAVAVERDGDQPVLVCEAAGGRVRLPFDRLLVAVGRKPRTAGFGLEELGIPAARTVETDAYLATLYPNIYACGDVAGPYQFTHTAAHQAWYASVNALFGQFRRFRADYSVIPAVTFVDPEVARVGLNEREATEQGIAHEVTRYGLDELDRAITEDLASGFVKVLTAPGKDRILGVTIVGQHAGETLAEFVLAMRHGLGLNKILGTIHAYPTWAEANKYAAGQWKKAHAPERVLGWLARYHAWRRR</sequence>
<feature type="transmembrane region" description="Helical" evidence="10">
    <location>
        <begin position="136"/>
        <end position="159"/>
    </location>
</feature>
<dbReference type="InterPro" id="IPR016156">
    <property type="entry name" value="FAD/NAD-linked_Rdtase_dimer_sf"/>
</dbReference>
<organism evidence="14 15">
    <name type="scientific">Rhodanobacter ginsengisoli</name>
    <dbReference type="NCBI Taxonomy" id="418646"/>
    <lineage>
        <taxon>Bacteria</taxon>
        <taxon>Pseudomonadati</taxon>
        <taxon>Pseudomonadota</taxon>
        <taxon>Gammaproteobacteria</taxon>
        <taxon>Lysobacterales</taxon>
        <taxon>Rhodanobacteraceae</taxon>
        <taxon>Rhodanobacter</taxon>
    </lineage>
</organism>
<evidence type="ECO:0000259" key="13">
    <source>
        <dbReference type="Pfam" id="PF09335"/>
    </source>
</evidence>
<dbReference type="SUPFAM" id="SSF51905">
    <property type="entry name" value="FAD/NAD(P)-binding domain"/>
    <property type="match status" value="1"/>
</dbReference>
<dbReference type="EMBL" id="JBHSNF010000001">
    <property type="protein sequence ID" value="MFC5524749.1"/>
    <property type="molecule type" value="Genomic_DNA"/>
</dbReference>
<keyword evidence="6 9" id="KW-0560">Oxidoreductase</keyword>
<accession>A0ABW0QKE7</accession>
<dbReference type="InterPro" id="IPR012999">
    <property type="entry name" value="Pyr_OxRdtase_I_AS"/>
</dbReference>
<keyword evidence="10" id="KW-0472">Membrane</keyword>
<dbReference type="InterPro" id="IPR032816">
    <property type="entry name" value="VTT_dom"/>
</dbReference>
<feature type="transmembrane region" description="Helical" evidence="10">
    <location>
        <begin position="91"/>
        <end position="112"/>
    </location>
</feature>
<comment type="cofactor">
    <cofactor evidence="1">
        <name>FAD</name>
        <dbReference type="ChEBI" id="CHEBI:57692"/>
    </cofactor>
</comment>
<reference evidence="15" key="1">
    <citation type="journal article" date="2019" name="Int. J. Syst. Evol. Microbiol.">
        <title>The Global Catalogue of Microorganisms (GCM) 10K type strain sequencing project: providing services to taxonomists for standard genome sequencing and annotation.</title>
        <authorList>
            <consortium name="The Broad Institute Genomics Platform"/>
            <consortium name="The Broad Institute Genome Sequencing Center for Infectious Disease"/>
            <person name="Wu L."/>
            <person name="Ma J."/>
        </authorList>
    </citation>
    <scope>NUCLEOTIDE SEQUENCE [LARGE SCALE GENOMIC DNA]</scope>
    <source>
        <strain evidence="15">CGMCC 1.16619</strain>
    </source>
</reference>
<evidence type="ECO:0000256" key="8">
    <source>
        <dbReference type="ARBA" id="ARBA00023284"/>
    </source>
</evidence>
<dbReference type="InterPro" id="IPR036188">
    <property type="entry name" value="FAD/NAD-bd_sf"/>
</dbReference>
<evidence type="ECO:0000256" key="10">
    <source>
        <dbReference type="SAM" id="Phobius"/>
    </source>
</evidence>
<dbReference type="PRINTS" id="PR00411">
    <property type="entry name" value="PNDRDTASEI"/>
</dbReference>
<evidence type="ECO:0000256" key="5">
    <source>
        <dbReference type="ARBA" id="ARBA00022857"/>
    </source>
</evidence>
<dbReference type="Pfam" id="PF07992">
    <property type="entry name" value="Pyr_redox_2"/>
    <property type="match status" value="1"/>
</dbReference>
<evidence type="ECO:0000313" key="15">
    <source>
        <dbReference type="Proteomes" id="UP001596114"/>
    </source>
</evidence>
<comment type="caution">
    <text evidence="14">The sequence shown here is derived from an EMBL/GenBank/DDBJ whole genome shotgun (WGS) entry which is preliminary data.</text>
</comment>
<gene>
    <name evidence="14" type="ORF">ACFPPA_03235</name>
</gene>
<dbReference type="InterPro" id="IPR004099">
    <property type="entry name" value="Pyr_nucl-diS_OxRdtase_dimer"/>
</dbReference>
<evidence type="ECO:0000256" key="7">
    <source>
        <dbReference type="ARBA" id="ARBA00023157"/>
    </source>
</evidence>
<feature type="transmembrane region" description="Helical" evidence="10">
    <location>
        <begin position="203"/>
        <end position="221"/>
    </location>
</feature>
<evidence type="ECO:0000256" key="9">
    <source>
        <dbReference type="RuleBase" id="RU003691"/>
    </source>
</evidence>
<evidence type="ECO:0000313" key="14">
    <source>
        <dbReference type="EMBL" id="MFC5524749.1"/>
    </source>
</evidence>
<keyword evidence="10" id="KW-0812">Transmembrane</keyword>
<dbReference type="Gene3D" id="3.30.390.30">
    <property type="match status" value="1"/>
</dbReference>
<keyword evidence="8 9" id="KW-0676">Redox-active center</keyword>
<dbReference type="Pfam" id="PF09335">
    <property type="entry name" value="VTT_dom"/>
    <property type="match status" value="1"/>
</dbReference>
<evidence type="ECO:0000259" key="11">
    <source>
        <dbReference type="Pfam" id="PF02852"/>
    </source>
</evidence>
<feature type="transmembrane region" description="Helical" evidence="10">
    <location>
        <begin position="242"/>
        <end position="260"/>
    </location>
</feature>
<evidence type="ECO:0000259" key="12">
    <source>
        <dbReference type="Pfam" id="PF07992"/>
    </source>
</evidence>
<dbReference type="PRINTS" id="PR00368">
    <property type="entry name" value="FADPNR"/>
</dbReference>
<proteinExistence type="inferred from homology"/>
<evidence type="ECO:0000256" key="3">
    <source>
        <dbReference type="ARBA" id="ARBA00022630"/>
    </source>
</evidence>
<feature type="domain" description="Pyridine nucleotide-disulphide oxidoreductase dimerisation" evidence="11">
    <location>
        <begin position="578"/>
        <end position="686"/>
    </location>
</feature>
<dbReference type="PANTHER" id="PTHR43014:SF2">
    <property type="entry name" value="MERCURIC REDUCTASE"/>
    <property type="match status" value="1"/>
</dbReference>
<dbReference type="SUPFAM" id="SSF55424">
    <property type="entry name" value="FAD/NAD-linked reductases, dimerisation (C-terminal) domain"/>
    <property type="match status" value="1"/>
</dbReference>
<keyword evidence="15" id="KW-1185">Reference proteome</keyword>
<evidence type="ECO:0000256" key="6">
    <source>
        <dbReference type="ARBA" id="ARBA00023002"/>
    </source>
</evidence>
<dbReference type="Proteomes" id="UP001596114">
    <property type="component" value="Unassembled WGS sequence"/>
</dbReference>
<dbReference type="Pfam" id="PF02852">
    <property type="entry name" value="Pyr_redox_dim"/>
    <property type="match status" value="1"/>
</dbReference>
<evidence type="ECO:0000256" key="2">
    <source>
        <dbReference type="ARBA" id="ARBA00007532"/>
    </source>
</evidence>
<dbReference type="PROSITE" id="PS00076">
    <property type="entry name" value="PYRIDINE_REDOX_1"/>
    <property type="match status" value="1"/>
</dbReference>
<feature type="domain" description="FAD/NAD(P)-binding" evidence="12">
    <location>
        <begin position="242"/>
        <end position="556"/>
    </location>
</feature>